<protein>
    <submittedName>
        <fullName evidence="1">Unannotated protein</fullName>
    </submittedName>
</protein>
<reference evidence="1" key="1">
    <citation type="submission" date="2020-05" db="EMBL/GenBank/DDBJ databases">
        <authorList>
            <person name="Chiriac C."/>
            <person name="Salcher M."/>
            <person name="Ghai R."/>
            <person name="Kavagutti S V."/>
        </authorList>
    </citation>
    <scope>NUCLEOTIDE SEQUENCE</scope>
</reference>
<sequence length="409" mass="38813">MKRVRGRLALSLSILAGSLVGVELPAAVAGTTYTFTTAGASGRTGPTQSQVTTAYASTNLAGAVTINTQGIQEWTVPFSGQFRITAKGAAGGNGYYSGSQSGGYGAQTIGTFSLTSGTVLKVLVGQLGGSRVTNGGGGGGGGSFVVTGSGTILAIAGGGGGGGGRNPTTGVNASLTTTATSDGSGLGTAGTSGGGGAPFDSVWCGAGAGGYSGNGVGVSNCLYVAGNSFTNGGIGGDAIGTYPTAGGFGGGGGVGYAGGGGGGYNGAPGGRGDAFYPGGGGGSTFNSGSDVTTSQLTALADGGVTIEFLGSIGTISVVAAGNVKSTNKGIGIALTATLNSAGRVTFYANGKRIPGCINQSASIGNKVCTWKPTGIRDTAIYATLSQNGSVVAVSSTLTISGTKRTGPRG</sequence>
<accession>A0A6J5YRD6</accession>
<gene>
    <name evidence="1" type="ORF">UFOPK3775_00202</name>
</gene>
<evidence type="ECO:0000313" key="1">
    <source>
        <dbReference type="EMBL" id="CAB4331457.1"/>
    </source>
</evidence>
<organism evidence="1">
    <name type="scientific">freshwater metagenome</name>
    <dbReference type="NCBI Taxonomy" id="449393"/>
    <lineage>
        <taxon>unclassified sequences</taxon>
        <taxon>metagenomes</taxon>
        <taxon>ecological metagenomes</taxon>
    </lineage>
</organism>
<proteinExistence type="predicted"/>
<dbReference type="EMBL" id="CAESAK010000015">
    <property type="protein sequence ID" value="CAB4331457.1"/>
    <property type="molecule type" value="Genomic_DNA"/>
</dbReference>
<name>A0A6J5YRD6_9ZZZZ</name>
<dbReference type="AlphaFoldDB" id="A0A6J5YRD6"/>